<dbReference type="GO" id="GO:0006397">
    <property type="term" value="P:mRNA processing"/>
    <property type="evidence" value="ECO:0007669"/>
    <property type="project" value="UniProtKB-KW"/>
</dbReference>
<comment type="function">
    <text evidence="1 8">Involved in pre-mRNA splicing.</text>
</comment>
<dbReference type="GO" id="GO:0016746">
    <property type="term" value="F:acyltransferase activity"/>
    <property type="evidence" value="ECO:0007669"/>
    <property type="project" value="UniProtKB-KW"/>
</dbReference>
<keyword evidence="4 7" id="KW-0479">Metal-binding</keyword>
<comment type="similarity">
    <text evidence="2 8">Belongs to the CWC24 family.</text>
</comment>
<organism evidence="12 13">
    <name type="scientific">Knufia fluminis</name>
    <dbReference type="NCBI Taxonomy" id="191047"/>
    <lineage>
        <taxon>Eukaryota</taxon>
        <taxon>Fungi</taxon>
        <taxon>Dikarya</taxon>
        <taxon>Ascomycota</taxon>
        <taxon>Pezizomycotina</taxon>
        <taxon>Eurotiomycetes</taxon>
        <taxon>Chaetothyriomycetidae</taxon>
        <taxon>Chaetothyriales</taxon>
        <taxon>Trichomeriaceae</taxon>
        <taxon>Knufia</taxon>
    </lineage>
</organism>
<dbReference type="PROSITE" id="PS00518">
    <property type="entry name" value="ZF_RING_1"/>
    <property type="match status" value="1"/>
</dbReference>
<dbReference type="SUPFAM" id="SSF90229">
    <property type="entry name" value="CCCH zinc finger"/>
    <property type="match status" value="1"/>
</dbReference>
<dbReference type="EMBL" id="JAKLMC020000010">
    <property type="protein sequence ID" value="KAK5954006.1"/>
    <property type="molecule type" value="Genomic_DNA"/>
</dbReference>
<feature type="region of interest" description="Disordered" evidence="9">
    <location>
        <begin position="1"/>
        <end position="74"/>
    </location>
</feature>
<keyword evidence="13" id="KW-1185">Reference proteome</keyword>
<keyword evidence="5 7" id="KW-0863">Zinc-finger</keyword>
<evidence type="ECO:0000256" key="7">
    <source>
        <dbReference type="PROSITE-ProRule" id="PRU00723"/>
    </source>
</evidence>
<dbReference type="FunFam" id="3.30.40.10:FF:000045">
    <property type="entry name" value="RING finger protein 113A"/>
    <property type="match status" value="1"/>
</dbReference>
<reference evidence="12 13" key="1">
    <citation type="submission" date="2022-12" db="EMBL/GenBank/DDBJ databases">
        <title>Genomic features and morphological characterization of a novel Knufia sp. strain isolated from spacecraft assembly facility.</title>
        <authorList>
            <person name="Teixeira M."/>
            <person name="Chander A.M."/>
            <person name="Stajich J.E."/>
            <person name="Venkateswaran K."/>
        </authorList>
    </citation>
    <scope>NUCLEOTIDE SEQUENCE [LARGE SCALE GENOMIC DNA]</scope>
    <source>
        <strain evidence="12 13">FJI-L2-BK-P2</strain>
    </source>
</reference>
<comment type="caution">
    <text evidence="12">The sequence shown here is derived from an EMBL/GenBank/DDBJ whole genome shotgun (WGS) entry which is preliminary data.</text>
</comment>
<comment type="subunit">
    <text evidence="3 8">Associated with the spliceosome.</text>
</comment>
<evidence type="ECO:0000256" key="3">
    <source>
        <dbReference type="ARBA" id="ARBA00011524"/>
    </source>
</evidence>
<accession>A0AAN8I822</accession>
<evidence type="ECO:0000256" key="9">
    <source>
        <dbReference type="SAM" id="MobiDB-lite"/>
    </source>
</evidence>
<feature type="zinc finger region" description="C3H1-type" evidence="7">
    <location>
        <begin position="159"/>
        <end position="187"/>
    </location>
</feature>
<dbReference type="Proteomes" id="UP001316803">
    <property type="component" value="Unassembled WGS sequence"/>
</dbReference>
<feature type="compositionally biased region" description="Basic residues" evidence="9">
    <location>
        <begin position="12"/>
        <end position="25"/>
    </location>
</feature>
<evidence type="ECO:0000313" key="13">
    <source>
        <dbReference type="Proteomes" id="UP001316803"/>
    </source>
</evidence>
<dbReference type="GO" id="GO:0003677">
    <property type="term" value="F:DNA binding"/>
    <property type="evidence" value="ECO:0007669"/>
    <property type="project" value="UniProtKB-UniRule"/>
</dbReference>
<dbReference type="InterPro" id="IPR013083">
    <property type="entry name" value="Znf_RING/FYVE/PHD"/>
</dbReference>
<keyword evidence="8" id="KW-0747">Spliceosome</keyword>
<feature type="domain" description="RING-type" evidence="10">
    <location>
        <begin position="240"/>
        <end position="277"/>
    </location>
</feature>
<feature type="region of interest" description="Disordered" evidence="9">
    <location>
        <begin position="296"/>
        <end position="326"/>
    </location>
</feature>
<evidence type="ECO:0000256" key="4">
    <source>
        <dbReference type="ARBA" id="ARBA00022723"/>
    </source>
</evidence>
<evidence type="ECO:0000256" key="5">
    <source>
        <dbReference type="ARBA" id="ARBA00022771"/>
    </source>
</evidence>
<evidence type="ECO:0000256" key="8">
    <source>
        <dbReference type="RuleBase" id="RU367110"/>
    </source>
</evidence>
<dbReference type="PROSITE" id="PS50089">
    <property type="entry name" value="ZF_RING_2"/>
    <property type="match status" value="1"/>
</dbReference>
<evidence type="ECO:0000259" key="11">
    <source>
        <dbReference type="PROSITE" id="PS50103"/>
    </source>
</evidence>
<keyword evidence="6 7" id="KW-0862">Zinc</keyword>
<dbReference type="PANTHER" id="PTHR12930:SF0">
    <property type="entry name" value="RING FINGER PROTEIN 113B"/>
    <property type="match status" value="1"/>
</dbReference>
<keyword evidence="8" id="KW-0508">mRNA splicing</keyword>
<evidence type="ECO:0000259" key="10">
    <source>
        <dbReference type="PROSITE" id="PS50089"/>
    </source>
</evidence>
<dbReference type="InterPro" id="IPR000571">
    <property type="entry name" value="Znf_CCCH"/>
</dbReference>
<protein>
    <recommendedName>
        <fullName evidence="8">Pre-mRNA-splicing factor CWC24</fullName>
    </recommendedName>
</protein>
<dbReference type="PANTHER" id="PTHR12930">
    <property type="entry name" value="ZINC FINGER PROTEIN 183"/>
    <property type="match status" value="1"/>
</dbReference>
<dbReference type="AlphaFoldDB" id="A0AAN8I822"/>
<evidence type="ECO:0000256" key="6">
    <source>
        <dbReference type="ARBA" id="ARBA00022833"/>
    </source>
</evidence>
<dbReference type="PROSITE" id="PS50103">
    <property type="entry name" value="ZF_C3H1"/>
    <property type="match status" value="1"/>
</dbReference>
<dbReference type="GO" id="GO:0005684">
    <property type="term" value="C:U2-type spliceosomal complex"/>
    <property type="evidence" value="ECO:0007669"/>
    <property type="project" value="TreeGrafter"/>
</dbReference>
<keyword evidence="12" id="KW-0808">Transferase</keyword>
<keyword evidence="8" id="KW-0539">Nucleus</keyword>
<dbReference type="GO" id="GO:0008270">
    <property type="term" value="F:zinc ion binding"/>
    <property type="evidence" value="ECO:0007669"/>
    <property type="project" value="UniProtKB-KW"/>
</dbReference>
<sequence length="326" mass="36106">MADVDTVPQVTFKKRAAKATARKRQTTPPPASDSDSGFESSEDENGRQIKRRKKNAGVVAASTSNGASRAEERPFEITAAAATRQSNSDNATMRSNWFEDEHDKSHVVKPGDNAVKSAPDGTYKGAASYQSFIQKNPERQTNVGPQKLNSNVRTITVTDFAPDVCKDYKQTGFCGFGDSCKFLHAREDYKQGWQLDRDWEVDTKGKKLAGRTVASANRSAKNAELDEDDEKLLESIPFACIICKKAYRNPIITKCNHYFCEPCALERYKKNPSCAACGTGTGGVFNVAKKLNRLLDKKREQQRQKREKAIENGEKVPDEEAEPAPA</sequence>
<dbReference type="Gene3D" id="3.30.40.10">
    <property type="entry name" value="Zinc/RING finger domain, C3HC4 (zinc finger)"/>
    <property type="match status" value="1"/>
</dbReference>
<dbReference type="SMART" id="SM00184">
    <property type="entry name" value="RING"/>
    <property type="match status" value="1"/>
</dbReference>
<dbReference type="SMART" id="SM00356">
    <property type="entry name" value="ZnF_C3H1"/>
    <property type="match status" value="1"/>
</dbReference>
<dbReference type="InterPro" id="IPR036855">
    <property type="entry name" value="Znf_CCCH_sf"/>
</dbReference>
<proteinExistence type="inferred from homology"/>
<feature type="compositionally biased region" description="Basic and acidic residues" evidence="9">
    <location>
        <begin position="296"/>
        <end position="318"/>
    </location>
</feature>
<dbReference type="GO" id="GO:0034247">
    <property type="term" value="P:snoRNA splicing"/>
    <property type="evidence" value="ECO:0007669"/>
    <property type="project" value="TreeGrafter"/>
</dbReference>
<keyword evidence="8" id="KW-0238">DNA-binding</keyword>
<dbReference type="SUPFAM" id="SSF57850">
    <property type="entry name" value="RING/U-box"/>
    <property type="match status" value="1"/>
</dbReference>
<gene>
    <name evidence="12" type="primary">CWC24</name>
    <name evidence="12" type="ORF">OHC33_005278</name>
</gene>
<dbReference type="Pfam" id="PF13920">
    <property type="entry name" value="zf-C3HC4_3"/>
    <property type="match status" value="1"/>
</dbReference>
<name>A0AAN8I822_9EURO</name>
<dbReference type="InterPro" id="IPR001841">
    <property type="entry name" value="Znf_RING"/>
</dbReference>
<keyword evidence="12" id="KW-0012">Acyltransferase</keyword>
<dbReference type="CDD" id="cd16539">
    <property type="entry name" value="RING-HC_RNF113A_B"/>
    <property type="match status" value="1"/>
</dbReference>
<evidence type="ECO:0000313" key="12">
    <source>
        <dbReference type="EMBL" id="KAK5954006.1"/>
    </source>
</evidence>
<dbReference type="InterPro" id="IPR017907">
    <property type="entry name" value="Znf_RING_CS"/>
</dbReference>
<feature type="domain" description="C3H1-type" evidence="11">
    <location>
        <begin position="159"/>
        <end position="187"/>
    </location>
</feature>
<evidence type="ECO:0000256" key="1">
    <source>
        <dbReference type="ARBA" id="ARBA00003777"/>
    </source>
</evidence>
<dbReference type="InterPro" id="IPR039971">
    <property type="entry name" value="CWC24-like"/>
</dbReference>
<evidence type="ECO:0000256" key="2">
    <source>
        <dbReference type="ARBA" id="ARBA00009161"/>
    </source>
</evidence>
<comment type="subcellular location">
    <subcellularLocation>
        <location evidence="8">Nucleus</location>
    </subcellularLocation>
</comment>
<dbReference type="Pfam" id="PF00642">
    <property type="entry name" value="zf-CCCH"/>
    <property type="match status" value="1"/>
</dbReference>
<keyword evidence="8" id="KW-0507">mRNA processing</keyword>